<keyword evidence="1" id="KW-0378">Hydrolase</keyword>
<dbReference type="GO" id="GO:0006281">
    <property type="term" value="P:DNA repair"/>
    <property type="evidence" value="ECO:0007669"/>
    <property type="project" value="InterPro"/>
</dbReference>
<protein>
    <recommendedName>
        <fullName evidence="3">RecG wedge domain-containing protein</fullName>
    </recommendedName>
</protein>
<feature type="non-terminal residue" evidence="4">
    <location>
        <position position="208"/>
    </location>
</feature>
<gene>
    <name evidence="4" type="ORF">IAD51_05420</name>
</gene>
<keyword evidence="2" id="KW-0067">ATP-binding</keyword>
<dbReference type="GO" id="GO:0003678">
    <property type="term" value="F:DNA helicase activity"/>
    <property type="evidence" value="ECO:0007669"/>
    <property type="project" value="TreeGrafter"/>
</dbReference>
<dbReference type="Proteomes" id="UP000824088">
    <property type="component" value="Unassembled WGS sequence"/>
</dbReference>
<evidence type="ECO:0000313" key="4">
    <source>
        <dbReference type="EMBL" id="HIU21650.1"/>
    </source>
</evidence>
<keyword evidence="2" id="KW-0347">Helicase</keyword>
<dbReference type="CDD" id="cd04488">
    <property type="entry name" value="RecG_wedge_OBF"/>
    <property type="match status" value="1"/>
</dbReference>
<evidence type="ECO:0000256" key="2">
    <source>
        <dbReference type="ARBA" id="ARBA00022806"/>
    </source>
</evidence>
<dbReference type="AlphaFoldDB" id="A0A9D1L2G7"/>
<dbReference type="InterPro" id="IPR047112">
    <property type="entry name" value="RecG/Mfd"/>
</dbReference>
<dbReference type="InterPro" id="IPR012340">
    <property type="entry name" value="NA-bd_OB-fold"/>
</dbReference>
<proteinExistence type="predicted"/>
<dbReference type="PANTHER" id="PTHR47964:SF1">
    <property type="entry name" value="ATP-DEPENDENT DNA HELICASE HOMOLOG RECG, CHLOROPLASTIC"/>
    <property type="match status" value="1"/>
</dbReference>
<accession>A0A9D1L2G7</accession>
<keyword evidence="2" id="KW-0547">Nucleotide-binding</keyword>
<dbReference type="GO" id="GO:0016787">
    <property type="term" value="F:hydrolase activity"/>
    <property type="evidence" value="ECO:0007669"/>
    <property type="project" value="UniProtKB-KW"/>
</dbReference>
<dbReference type="EMBL" id="DVMN01000096">
    <property type="protein sequence ID" value="HIU21650.1"/>
    <property type="molecule type" value="Genomic_DNA"/>
</dbReference>
<evidence type="ECO:0000259" key="3">
    <source>
        <dbReference type="Pfam" id="PF17191"/>
    </source>
</evidence>
<dbReference type="Gene3D" id="2.40.50.140">
    <property type="entry name" value="Nucleic acid-binding proteins"/>
    <property type="match status" value="1"/>
</dbReference>
<feature type="domain" description="RecG wedge" evidence="3">
    <location>
        <begin position="8"/>
        <end position="163"/>
    </location>
</feature>
<sequence length="208" mass="22043">MTTLGDVRGVGGATLAKLAELGITTPAELALRLPSKYIDLDLPVRAADAEPGQFCLLEGTVVGKTTPSKRGTKSFTVRLVDNTDKKGGGFKVTFFNQPYYHAALKEGERYRFLGKTLPGEAALVNPVFEQADKPKNLDGVFTVYPLKGILGQSSFKKLVRAALDALTADATAMPAEVLSALDSAHFPKRAAEAEEGINTLAAFDAATA</sequence>
<evidence type="ECO:0000313" key="5">
    <source>
        <dbReference type="Proteomes" id="UP000824088"/>
    </source>
</evidence>
<name>A0A9D1L2G7_9FIRM</name>
<evidence type="ECO:0000256" key="1">
    <source>
        <dbReference type="ARBA" id="ARBA00022801"/>
    </source>
</evidence>
<dbReference type="InterPro" id="IPR033454">
    <property type="entry name" value="RecG_wedge"/>
</dbReference>
<reference evidence="4" key="2">
    <citation type="journal article" date="2021" name="PeerJ">
        <title>Extensive microbial diversity within the chicken gut microbiome revealed by metagenomics and culture.</title>
        <authorList>
            <person name="Gilroy R."/>
            <person name="Ravi A."/>
            <person name="Getino M."/>
            <person name="Pursley I."/>
            <person name="Horton D.L."/>
            <person name="Alikhan N.F."/>
            <person name="Baker D."/>
            <person name="Gharbi K."/>
            <person name="Hall N."/>
            <person name="Watson M."/>
            <person name="Adriaenssens E.M."/>
            <person name="Foster-Nyarko E."/>
            <person name="Jarju S."/>
            <person name="Secka A."/>
            <person name="Antonio M."/>
            <person name="Oren A."/>
            <person name="Chaudhuri R.R."/>
            <person name="La Ragione R."/>
            <person name="Hildebrand F."/>
            <person name="Pallen M.J."/>
        </authorList>
    </citation>
    <scope>NUCLEOTIDE SEQUENCE</scope>
    <source>
        <strain evidence="4">1063</strain>
    </source>
</reference>
<dbReference type="Pfam" id="PF17191">
    <property type="entry name" value="RecG_wedge"/>
    <property type="match status" value="1"/>
</dbReference>
<dbReference type="SUPFAM" id="SSF50249">
    <property type="entry name" value="Nucleic acid-binding proteins"/>
    <property type="match status" value="1"/>
</dbReference>
<dbReference type="PANTHER" id="PTHR47964">
    <property type="entry name" value="ATP-DEPENDENT DNA HELICASE HOMOLOG RECG, CHLOROPLASTIC"/>
    <property type="match status" value="1"/>
</dbReference>
<organism evidence="4 5">
    <name type="scientific">Candidatus Limadaptatus stercorigallinarum</name>
    <dbReference type="NCBI Taxonomy" id="2840845"/>
    <lineage>
        <taxon>Bacteria</taxon>
        <taxon>Bacillati</taxon>
        <taxon>Bacillota</taxon>
        <taxon>Clostridia</taxon>
        <taxon>Eubacteriales</taxon>
        <taxon>Candidatus Limadaptatus</taxon>
    </lineage>
</organism>
<comment type="caution">
    <text evidence="4">The sequence shown here is derived from an EMBL/GenBank/DDBJ whole genome shotgun (WGS) entry which is preliminary data.</text>
</comment>
<reference evidence="4" key="1">
    <citation type="submission" date="2020-10" db="EMBL/GenBank/DDBJ databases">
        <authorList>
            <person name="Gilroy R."/>
        </authorList>
    </citation>
    <scope>NUCLEOTIDE SEQUENCE</scope>
    <source>
        <strain evidence="4">1063</strain>
    </source>
</reference>